<sequence length="113" mass="12818">MIMPRIPATASVAFVILQRWTLDNLESCVHLLRKQEMKSCKQSLSNDLEVPFTGGAPHKVLFLVFAYLDVPELLVMSEACMLLRDAVDKDVIMAGYHIIEKPLNSRLYDEILV</sequence>
<protein>
    <submittedName>
        <fullName evidence="1">Uncharacterized protein</fullName>
    </submittedName>
</protein>
<dbReference type="Proteomes" id="UP000309997">
    <property type="component" value="Unassembled WGS sequence"/>
</dbReference>
<comment type="caution">
    <text evidence="1">The sequence shown here is derived from an EMBL/GenBank/DDBJ whole genome shotgun (WGS) entry which is preliminary data.</text>
</comment>
<evidence type="ECO:0000313" key="2">
    <source>
        <dbReference type="Proteomes" id="UP000309997"/>
    </source>
</evidence>
<gene>
    <name evidence="1" type="ORF">D5086_016601</name>
</gene>
<name>A0ACC4BUF5_POPAL</name>
<proteinExistence type="predicted"/>
<evidence type="ECO:0000313" key="1">
    <source>
        <dbReference type="EMBL" id="KAL3582269.1"/>
    </source>
</evidence>
<organism evidence="1 2">
    <name type="scientific">Populus alba</name>
    <name type="common">White poplar</name>
    <dbReference type="NCBI Taxonomy" id="43335"/>
    <lineage>
        <taxon>Eukaryota</taxon>
        <taxon>Viridiplantae</taxon>
        <taxon>Streptophyta</taxon>
        <taxon>Embryophyta</taxon>
        <taxon>Tracheophyta</taxon>
        <taxon>Spermatophyta</taxon>
        <taxon>Magnoliopsida</taxon>
        <taxon>eudicotyledons</taxon>
        <taxon>Gunneridae</taxon>
        <taxon>Pentapetalae</taxon>
        <taxon>rosids</taxon>
        <taxon>fabids</taxon>
        <taxon>Malpighiales</taxon>
        <taxon>Salicaceae</taxon>
        <taxon>Saliceae</taxon>
        <taxon>Populus</taxon>
    </lineage>
</organism>
<reference evidence="1 2" key="1">
    <citation type="journal article" date="2024" name="Plant Biotechnol. J.">
        <title>Genome and CRISPR/Cas9 system of a widespread forest tree (Populus alba) in the world.</title>
        <authorList>
            <person name="Liu Y.J."/>
            <person name="Jiang P.F."/>
            <person name="Han X.M."/>
            <person name="Li X.Y."/>
            <person name="Wang H.M."/>
            <person name="Wang Y.J."/>
            <person name="Wang X.X."/>
            <person name="Zeng Q.Y."/>
        </authorList>
    </citation>
    <scope>NUCLEOTIDE SEQUENCE [LARGE SCALE GENOMIC DNA]</scope>
    <source>
        <strain evidence="2">cv. PAL-ZL1</strain>
    </source>
</reference>
<keyword evidence="2" id="KW-1185">Reference proteome</keyword>
<accession>A0ACC4BUF5</accession>
<dbReference type="EMBL" id="RCHU02000008">
    <property type="protein sequence ID" value="KAL3582269.1"/>
    <property type="molecule type" value="Genomic_DNA"/>
</dbReference>